<feature type="compositionally biased region" description="Low complexity" evidence="4">
    <location>
        <begin position="453"/>
        <end position="462"/>
    </location>
</feature>
<feature type="compositionally biased region" description="Gly residues" evidence="4">
    <location>
        <begin position="483"/>
        <end position="494"/>
    </location>
</feature>
<evidence type="ECO:0000313" key="6">
    <source>
        <dbReference type="EMBL" id="GFR47847.1"/>
    </source>
</evidence>
<dbReference type="EMBL" id="BMAR01000020">
    <property type="protein sequence ID" value="GFR47847.1"/>
    <property type="molecule type" value="Genomic_DNA"/>
</dbReference>
<name>A0AAD3DWA2_9CHLO</name>
<gene>
    <name evidence="6" type="ORF">Agub_g9627</name>
</gene>
<feature type="compositionally biased region" description="Low complexity" evidence="4">
    <location>
        <begin position="813"/>
        <end position="822"/>
    </location>
</feature>
<proteinExistence type="predicted"/>
<organism evidence="6 7">
    <name type="scientific">Astrephomene gubernaculifera</name>
    <dbReference type="NCBI Taxonomy" id="47775"/>
    <lineage>
        <taxon>Eukaryota</taxon>
        <taxon>Viridiplantae</taxon>
        <taxon>Chlorophyta</taxon>
        <taxon>core chlorophytes</taxon>
        <taxon>Chlorophyceae</taxon>
        <taxon>CS clade</taxon>
        <taxon>Chlamydomonadales</taxon>
        <taxon>Astrephomenaceae</taxon>
        <taxon>Astrephomene</taxon>
    </lineage>
</organism>
<feature type="compositionally biased region" description="Low complexity" evidence="4">
    <location>
        <begin position="273"/>
        <end position="290"/>
    </location>
</feature>
<dbReference type="GO" id="GO:0008270">
    <property type="term" value="F:zinc ion binding"/>
    <property type="evidence" value="ECO:0007669"/>
    <property type="project" value="UniProtKB-KW"/>
</dbReference>
<feature type="transmembrane region" description="Helical" evidence="5">
    <location>
        <begin position="95"/>
        <end position="113"/>
    </location>
</feature>
<keyword evidence="1" id="KW-0479">Metal-binding</keyword>
<dbReference type="InterPro" id="IPR013083">
    <property type="entry name" value="Znf_RING/FYVE/PHD"/>
</dbReference>
<dbReference type="Gene3D" id="3.30.40.10">
    <property type="entry name" value="Zinc/RING finger domain, C3HC4 (zinc finger)"/>
    <property type="match status" value="1"/>
</dbReference>
<evidence type="ECO:0000313" key="7">
    <source>
        <dbReference type="Proteomes" id="UP001054857"/>
    </source>
</evidence>
<dbReference type="Proteomes" id="UP001054857">
    <property type="component" value="Unassembled WGS sequence"/>
</dbReference>
<dbReference type="GO" id="GO:0016567">
    <property type="term" value="P:protein ubiquitination"/>
    <property type="evidence" value="ECO:0007669"/>
    <property type="project" value="TreeGrafter"/>
</dbReference>
<feature type="region of interest" description="Disordered" evidence="4">
    <location>
        <begin position="272"/>
        <end position="307"/>
    </location>
</feature>
<evidence type="ECO:0000256" key="5">
    <source>
        <dbReference type="SAM" id="Phobius"/>
    </source>
</evidence>
<keyword evidence="5" id="KW-0472">Membrane</keyword>
<dbReference type="PANTHER" id="PTHR46858">
    <property type="entry name" value="OS05G0521000 PROTEIN"/>
    <property type="match status" value="1"/>
</dbReference>
<dbReference type="GO" id="GO:0010468">
    <property type="term" value="P:regulation of gene expression"/>
    <property type="evidence" value="ECO:0007669"/>
    <property type="project" value="TreeGrafter"/>
</dbReference>
<feature type="transmembrane region" description="Helical" evidence="5">
    <location>
        <begin position="193"/>
        <end position="210"/>
    </location>
</feature>
<keyword evidence="5" id="KW-1133">Transmembrane helix</keyword>
<comment type="caution">
    <text evidence="6">The sequence shown here is derived from an EMBL/GenBank/DDBJ whole genome shotgun (WGS) entry which is preliminary data.</text>
</comment>
<feature type="region of interest" description="Disordered" evidence="4">
    <location>
        <begin position="1093"/>
        <end position="1127"/>
    </location>
</feature>
<evidence type="ECO:0000256" key="3">
    <source>
        <dbReference type="ARBA" id="ARBA00022833"/>
    </source>
</evidence>
<dbReference type="CDD" id="cd16646">
    <property type="entry name" value="mRING-HC-C2H2C4_MDM2-like"/>
    <property type="match status" value="1"/>
</dbReference>
<feature type="region of interest" description="Disordered" evidence="4">
    <location>
        <begin position="681"/>
        <end position="862"/>
    </location>
</feature>
<feature type="region of interest" description="Disordered" evidence="4">
    <location>
        <begin position="892"/>
        <end position="916"/>
    </location>
</feature>
<evidence type="ECO:0000256" key="2">
    <source>
        <dbReference type="ARBA" id="ARBA00022771"/>
    </source>
</evidence>
<feature type="transmembrane region" description="Helical" evidence="5">
    <location>
        <begin position="134"/>
        <end position="154"/>
    </location>
</feature>
<evidence type="ECO:0008006" key="8">
    <source>
        <dbReference type="Google" id="ProtNLM"/>
    </source>
</evidence>
<feature type="compositionally biased region" description="Low complexity" evidence="4">
    <location>
        <begin position="525"/>
        <end position="535"/>
    </location>
</feature>
<dbReference type="Pfam" id="PF13920">
    <property type="entry name" value="zf-C3HC4_3"/>
    <property type="match status" value="1"/>
</dbReference>
<dbReference type="AlphaFoldDB" id="A0AAD3DWA2"/>
<keyword evidence="2" id="KW-0863">Zinc-finger</keyword>
<evidence type="ECO:0000256" key="1">
    <source>
        <dbReference type="ARBA" id="ARBA00022723"/>
    </source>
</evidence>
<feature type="compositionally biased region" description="Low complexity" evidence="4">
    <location>
        <begin position="1103"/>
        <end position="1116"/>
    </location>
</feature>
<feature type="compositionally biased region" description="Low complexity" evidence="4">
    <location>
        <begin position="898"/>
        <end position="908"/>
    </location>
</feature>
<feature type="compositionally biased region" description="Low complexity" evidence="4">
    <location>
        <begin position="791"/>
        <end position="805"/>
    </location>
</feature>
<keyword evidence="7" id="KW-1185">Reference proteome</keyword>
<dbReference type="PANTHER" id="PTHR46858:SF5">
    <property type="entry name" value="E3 UBIQUITIN-PROTEIN LIGASE APD1-RELATED"/>
    <property type="match status" value="1"/>
</dbReference>
<protein>
    <recommendedName>
        <fullName evidence="8">RING-type domain-containing protein</fullName>
    </recommendedName>
</protein>
<feature type="compositionally biased region" description="Low complexity" evidence="4">
    <location>
        <begin position="495"/>
        <end position="515"/>
    </location>
</feature>
<feature type="transmembrane region" description="Helical" evidence="5">
    <location>
        <begin position="160"/>
        <end position="181"/>
    </location>
</feature>
<accession>A0AAD3DWA2</accession>
<sequence>MASAYGQRNWLEPSWDDDQVGTLSSLERRQRKAAEKQDVLAFYSSLGFLFFIITGLLLWSEIYACATAPARALTGAFLLELWKSGGIAYAQLRSLYTHVGHLAWTIAAVVYGPDFPKRGVTVTAVVAKLLEKGLYYLAFFLSGMLLYSTLPRVAHAPFRVATFSTVAAGVLFGAPPLYALVTSHLCRTCGPEPVVLLALLFGAVMCWASLHMTSSICGMLAAGASPHSSARHRQAAARRAGAAAAPAALAGPAAAAAAAAASAVGGGSGGFKRGSVGAQQPGSSRTSSSGRGSGSSGTAGAASGCDGGGPLPAGRARSFSSMSGTSISGGVLGQCFLGVFGAAGGDAIGVQASARSLSGIAAAGTAAAAGSGGGSSSNTLDPSSAAYPYTRPGTPGGGMAAAAAGQSLGSQLPLSSTMDSLGGSAAAVSGLVRSGSSGVSLPPGAYGGGGNAPAGAAAAAAATTKGHTNTNSKQQQQRQPCPGGTGGTGEGLGASGKASKQSSAVPSTPPTSSTSGVGGVGAGSGSSSSKQGAKSADPSVTSAAAAAAAAPVFKKKSGGATTAPAVVAAAPSGTSRYPSTSAPASASAAAAAAAAAKPRNPDAGGVKAGAATAATTCSSAAGGKPAGASSAAAASGGGGLFARLTATVTSAASVAPVLSGRAGKKPATAAATTAAAAAAAAAAVRKPPPPPPPPPQQPPPHYIIVPPPPPPPPRKSPPPPPPPPAAAATAAAMEPPSLPAATTTTAASGAPASASAPASAHAGQQPVRNAWLNPNPVIKQATGVAKGPKGAAANARPTTPATAPGSRGGSSGGAPAASSSPPLHHPPPPPPPPPRGSPAGISAGSLTSADPPILTPRSSGAATASPVFADPVASPPPLSGAAAVGDPFGAFLPPPLPLHQQHQPPQQHASQFPISGGVGSEHVVTVVAGSNAGLMGPLIAHKHASGDLDISSVAANYRPYNCTSSATVTAFTADPDSESFSFFSTPPPVISDAGPDALATGTANPAAVANSVDTTDAAVHTAQMLYNAYGASAFATLPSLVGDPVWSPDVPTMFGCTAGGPGALAATRGPRVPPPGFPSHAYGGAFATGPLPGSAWTHHHPHPASAVPTAAAAAAADEVPGADSLPLPTDSGVLAALGFVDDLNTPGNSNSTPGDNNSSSGGGEDGAGSCAICWSAPRQVGFLHGKTSHLCVCRRCASQLREGVHRCPMCRQLIERIIDIF</sequence>
<feature type="compositionally biased region" description="Low complexity" evidence="4">
    <location>
        <begin position="1147"/>
        <end position="1159"/>
    </location>
</feature>
<dbReference type="GO" id="GO:0061630">
    <property type="term" value="F:ubiquitin protein ligase activity"/>
    <property type="evidence" value="ECO:0007669"/>
    <property type="project" value="TreeGrafter"/>
</dbReference>
<feature type="compositionally biased region" description="Low complexity" evidence="4">
    <location>
        <begin position="726"/>
        <end position="762"/>
    </location>
</feature>
<feature type="compositionally biased region" description="Pro residues" evidence="4">
    <location>
        <begin position="823"/>
        <end position="836"/>
    </location>
</feature>
<keyword evidence="5" id="KW-0812">Transmembrane</keyword>
<feature type="region of interest" description="Disordered" evidence="4">
    <location>
        <begin position="1144"/>
        <end position="1163"/>
    </location>
</feature>
<reference evidence="6 7" key="1">
    <citation type="journal article" date="2021" name="Sci. Rep.">
        <title>Genome sequencing of the multicellular alga Astrephomene provides insights into convergent evolution of germ-soma differentiation.</title>
        <authorList>
            <person name="Yamashita S."/>
            <person name="Yamamoto K."/>
            <person name="Matsuzaki R."/>
            <person name="Suzuki S."/>
            <person name="Yamaguchi H."/>
            <person name="Hirooka S."/>
            <person name="Minakuchi Y."/>
            <person name="Miyagishima S."/>
            <person name="Kawachi M."/>
            <person name="Toyoda A."/>
            <person name="Nozaki H."/>
        </authorList>
    </citation>
    <scope>NUCLEOTIDE SEQUENCE [LARGE SCALE GENOMIC DNA]</scope>
    <source>
        <strain evidence="6 7">NIES-4017</strain>
    </source>
</reference>
<feature type="region of interest" description="Disordered" evidence="4">
    <location>
        <begin position="451"/>
        <end position="536"/>
    </location>
</feature>
<feature type="transmembrane region" description="Helical" evidence="5">
    <location>
        <begin position="39"/>
        <end position="59"/>
    </location>
</feature>
<evidence type="ECO:0000256" key="4">
    <source>
        <dbReference type="SAM" id="MobiDB-lite"/>
    </source>
</evidence>
<keyword evidence="3" id="KW-0862">Zinc</keyword>
<feature type="compositionally biased region" description="Pro residues" evidence="4">
    <location>
        <begin position="686"/>
        <end position="725"/>
    </location>
</feature>